<dbReference type="RefSeq" id="WP_237442953.1">
    <property type="nucleotide sequence ID" value="NZ_CAKLPX010000001.1"/>
</dbReference>
<dbReference type="Gene3D" id="3.20.20.30">
    <property type="entry name" value="Luciferase-like domain"/>
    <property type="match status" value="1"/>
</dbReference>
<protein>
    <recommendedName>
        <fullName evidence="2">Luciferase-like domain-containing protein</fullName>
    </recommendedName>
</protein>
<dbReference type="SUPFAM" id="SSF51679">
    <property type="entry name" value="Bacterial luciferase-like"/>
    <property type="match status" value="1"/>
</dbReference>
<feature type="domain" description="Luciferase-like" evidence="2">
    <location>
        <begin position="10"/>
        <end position="233"/>
    </location>
</feature>
<keyword evidence="1" id="KW-0560">Oxidoreductase</keyword>
<dbReference type="PANTHER" id="PTHR43244">
    <property type="match status" value="1"/>
</dbReference>
<dbReference type="InterPro" id="IPR011251">
    <property type="entry name" value="Luciferase-like_dom"/>
</dbReference>
<evidence type="ECO:0000313" key="4">
    <source>
        <dbReference type="Proteomes" id="UP000838100"/>
    </source>
</evidence>
<dbReference type="EMBL" id="CAKLPX010000001">
    <property type="protein sequence ID" value="CAH0990268.1"/>
    <property type="molecule type" value="Genomic_DNA"/>
</dbReference>
<reference evidence="3" key="1">
    <citation type="submission" date="2021-12" db="EMBL/GenBank/DDBJ databases">
        <authorList>
            <person name="Rodrigo-Torres L."/>
            <person name="Arahal R. D."/>
            <person name="Lucena T."/>
        </authorList>
    </citation>
    <scope>NUCLEOTIDE SEQUENCE</scope>
    <source>
        <strain evidence="3">CECT 8267</strain>
    </source>
</reference>
<comment type="caution">
    <text evidence="3">The sequence shown here is derived from an EMBL/GenBank/DDBJ whole genome shotgun (WGS) entry which is preliminary data.</text>
</comment>
<accession>A0ABM9AAP3</accession>
<proteinExistence type="predicted"/>
<evidence type="ECO:0000313" key="3">
    <source>
        <dbReference type="EMBL" id="CAH0990268.1"/>
    </source>
</evidence>
<dbReference type="Pfam" id="PF00296">
    <property type="entry name" value="Bac_luciferase"/>
    <property type="match status" value="1"/>
</dbReference>
<evidence type="ECO:0000259" key="2">
    <source>
        <dbReference type="Pfam" id="PF00296"/>
    </source>
</evidence>
<sequence length="288" mass="32408">MKFVLSTSFNKIDEIKQLAVAAEQAGFGSISFSDHVVNPEQLSTPYPYTDDGARRWPEFTEWPDIWVMIGALSSITSTLRFSQNIFVLPERNPFLVAKAISTAAVLSDNRVDLSVGVGWSADEFKLLQQDFKTRGRRTDEMIAVMRKLWTGEYVEHHGEHYQFDRVEMNPAPTEAIPLWIGGISTAALKRVARLDAGWLTDLQSSAEIIDSIDQIHQFRAQQGLSGPFRVMATPNDAYEPNGYGRLADKGVSHILTQPWMMYFGPDATIEQKIESLFKFADDVIQPMS</sequence>
<dbReference type="Proteomes" id="UP000838100">
    <property type="component" value="Unassembled WGS sequence"/>
</dbReference>
<name>A0ABM9AAP3_9GAMM</name>
<organism evidence="3 4">
    <name type="scientific">Sinobacterium norvegicum</name>
    <dbReference type="NCBI Taxonomy" id="1641715"/>
    <lineage>
        <taxon>Bacteria</taxon>
        <taxon>Pseudomonadati</taxon>
        <taxon>Pseudomonadota</taxon>
        <taxon>Gammaproteobacteria</taxon>
        <taxon>Cellvibrionales</taxon>
        <taxon>Spongiibacteraceae</taxon>
        <taxon>Sinobacterium</taxon>
    </lineage>
</organism>
<gene>
    <name evidence="3" type="ORF">SIN8267_00360</name>
</gene>
<evidence type="ECO:0000256" key="1">
    <source>
        <dbReference type="ARBA" id="ARBA00023002"/>
    </source>
</evidence>
<dbReference type="InterPro" id="IPR019921">
    <property type="entry name" value="Lucif-like_OxRdtase_Rv2161c"/>
</dbReference>
<dbReference type="PANTHER" id="PTHR43244:SF1">
    <property type="entry name" value="5,10-METHYLENETETRAHYDROMETHANOPTERIN REDUCTASE"/>
    <property type="match status" value="1"/>
</dbReference>
<dbReference type="NCBIfam" id="TIGR03619">
    <property type="entry name" value="F420_Rv2161c"/>
    <property type="match status" value="1"/>
</dbReference>
<dbReference type="InterPro" id="IPR050564">
    <property type="entry name" value="F420-G6PD/mer"/>
</dbReference>
<keyword evidence="4" id="KW-1185">Reference proteome</keyword>
<dbReference type="InterPro" id="IPR036661">
    <property type="entry name" value="Luciferase-like_sf"/>
</dbReference>